<accession>A0ACB7UQU9</accession>
<dbReference type="EMBL" id="CM037024">
    <property type="protein sequence ID" value="KAH7663097.1"/>
    <property type="molecule type" value="Genomic_DNA"/>
</dbReference>
<protein>
    <submittedName>
        <fullName evidence="1">Truncated hemoglobin protein</fullName>
    </submittedName>
</protein>
<proteinExistence type="predicted"/>
<gene>
    <name evidence="1" type="ORF">IHE45_14G030800</name>
</gene>
<evidence type="ECO:0000313" key="1">
    <source>
        <dbReference type="EMBL" id="KAH7663097.1"/>
    </source>
</evidence>
<evidence type="ECO:0000313" key="2">
    <source>
        <dbReference type="Proteomes" id="UP000827976"/>
    </source>
</evidence>
<sequence length="141" mass="16751">MQSVQENVSEWSGFAPNNAFTIDETNLFEILGGIQPFIDLFTNFYTQIYEDKEDWFRSIFADWRKEDVVQNQYEFFRKGHQVLIVRHRPLPITHEAAEMWLHHMQQALDSTHNIGPRFKKKKQKDNDELLVKSSAFGGWMK</sequence>
<keyword evidence="2" id="KW-1185">Reference proteome</keyword>
<comment type="caution">
    <text evidence="1">The sequence shown here is derived from an EMBL/GenBank/DDBJ whole genome shotgun (WGS) entry which is preliminary data.</text>
</comment>
<name>A0ACB7UQU9_DIOAL</name>
<reference evidence="2" key="1">
    <citation type="journal article" date="2022" name="Nat. Commun.">
        <title>Chromosome evolution and the genetic basis of agronomically important traits in greater yam.</title>
        <authorList>
            <person name="Bredeson J.V."/>
            <person name="Lyons J.B."/>
            <person name="Oniyinde I.O."/>
            <person name="Okereke N.R."/>
            <person name="Kolade O."/>
            <person name="Nnabue I."/>
            <person name="Nwadili C.O."/>
            <person name="Hribova E."/>
            <person name="Parker M."/>
            <person name="Nwogha J."/>
            <person name="Shu S."/>
            <person name="Carlson J."/>
            <person name="Kariba R."/>
            <person name="Muthemba S."/>
            <person name="Knop K."/>
            <person name="Barton G.J."/>
            <person name="Sherwood A.V."/>
            <person name="Lopez-Montes A."/>
            <person name="Asiedu R."/>
            <person name="Jamnadass R."/>
            <person name="Muchugi A."/>
            <person name="Goodstein D."/>
            <person name="Egesi C.N."/>
            <person name="Featherston J."/>
            <person name="Asfaw A."/>
            <person name="Simpson G.G."/>
            <person name="Dolezel J."/>
            <person name="Hendre P.S."/>
            <person name="Van Deynze A."/>
            <person name="Kumar P.L."/>
            <person name="Obidiegwu J.E."/>
            <person name="Bhattacharjee R."/>
            <person name="Rokhsar D.S."/>
        </authorList>
    </citation>
    <scope>NUCLEOTIDE SEQUENCE [LARGE SCALE GENOMIC DNA]</scope>
    <source>
        <strain evidence="2">cv. TDa95/00328</strain>
    </source>
</reference>
<organism evidence="1 2">
    <name type="scientific">Dioscorea alata</name>
    <name type="common">Purple yam</name>
    <dbReference type="NCBI Taxonomy" id="55571"/>
    <lineage>
        <taxon>Eukaryota</taxon>
        <taxon>Viridiplantae</taxon>
        <taxon>Streptophyta</taxon>
        <taxon>Embryophyta</taxon>
        <taxon>Tracheophyta</taxon>
        <taxon>Spermatophyta</taxon>
        <taxon>Magnoliopsida</taxon>
        <taxon>Liliopsida</taxon>
        <taxon>Dioscoreales</taxon>
        <taxon>Dioscoreaceae</taxon>
        <taxon>Dioscorea</taxon>
    </lineage>
</organism>
<dbReference type="Proteomes" id="UP000827976">
    <property type="component" value="Chromosome 14"/>
</dbReference>